<dbReference type="OMA" id="SFEDYWE"/>
<dbReference type="PANTHER" id="PTHR10539">
    <property type="entry name" value="26S PROTEASOME NON-ATPASE REGULATORY SUBUNIT 13"/>
    <property type="match status" value="1"/>
</dbReference>
<evidence type="ECO:0000313" key="5">
    <source>
        <dbReference type="Proteomes" id="UP000433876"/>
    </source>
</evidence>
<reference evidence="4 5" key="1">
    <citation type="submission" date="2017-07" db="EMBL/GenBank/DDBJ databases">
        <title>Genome sequence of the Sordaria macrospora wild type strain R19027.</title>
        <authorList>
            <person name="Nowrousian M."/>
            <person name="Teichert I."/>
            <person name="Kueck U."/>
        </authorList>
    </citation>
    <scope>NUCLEOTIDE SEQUENCE [LARGE SCALE GENOMIC DNA]</scope>
    <source>
        <strain evidence="4 5">R19027</strain>
        <tissue evidence="4">Mycelium</tissue>
    </source>
</reference>
<dbReference type="AlphaFoldDB" id="A0A8S8ZHX5"/>
<organism evidence="4 5">
    <name type="scientific">Sordaria macrospora</name>
    <dbReference type="NCBI Taxonomy" id="5147"/>
    <lineage>
        <taxon>Eukaryota</taxon>
        <taxon>Fungi</taxon>
        <taxon>Dikarya</taxon>
        <taxon>Ascomycota</taxon>
        <taxon>Pezizomycotina</taxon>
        <taxon>Sordariomycetes</taxon>
        <taxon>Sordariomycetidae</taxon>
        <taxon>Sordariales</taxon>
        <taxon>Sordariaceae</taxon>
        <taxon>Sordaria</taxon>
    </lineage>
</organism>
<comment type="similarity">
    <text evidence="1">Belongs to the proteasome subunit S11 family.</text>
</comment>
<dbReference type="GO" id="GO:0005829">
    <property type="term" value="C:cytosol"/>
    <property type="evidence" value="ECO:0007669"/>
    <property type="project" value="TreeGrafter"/>
</dbReference>
<dbReference type="InterPro" id="IPR040798">
    <property type="entry name" value="Rpn9_C"/>
</dbReference>
<evidence type="ECO:0000256" key="2">
    <source>
        <dbReference type="ARBA" id="ARBA00022942"/>
    </source>
</evidence>
<dbReference type="InterPro" id="IPR036390">
    <property type="entry name" value="WH_DNA-bd_sf"/>
</dbReference>
<evidence type="ECO:0000259" key="3">
    <source>
        <dbReference type="PROSITE" id="PS50250"/>
    </source>
</evidence>
<dbReference type="VEuPathDB" id="FungiDB:SMAC_03510"/>
<dbReference type="Pfam" id="PF18261">
    <property type="entry name" value="Rpn9_C"/>
    <property type="match status" value="1"/>
</dbReference>
<dbReference type="GO" id="GO:0005634">
    <property type="term" value="C:nucleus"/>
    <property type="evidence" value="ECO:0007669"/>
    <property type="project" value="TreeGrafter"/>
</dbReference>
<dbReference type="InterPro" id="IPR035298">
    <property type="entry name" value="PSMD13"/>
</dbReference>
<dbReference type="PROSITE" id="PS50250">
    <property type="entry name" value="PCI"/>
    <property type="match status" value="1"/>
</dbReference>
<gene>
    <name evidence="4" type="ORF">SMACR_03510</name>
</gene>
<feature type="domain" description="PCI" evidence="3">
    <location>
        <begin position="175"/>
        <end position="343"/>
    </location>
</feature>
<proteinExistence type="inferred from homology"/>
<protein>
    <recommendedName>
        <fullName evidence="3">PCI domain-containing protein</fullName>
    </recommendedName>
</protein>
<dbReference type="GO" id="GO:0008541">
    <property type="term" value="C:proteasome regulatory particle, lid subcomplex"/>
    <property type="evidence" value="ECO:0007669"/>
    <property type="project" value="TreeGrafter"/>
</dbReference>
<sequence length="381" mass="43764">MNVDTISDFLAEQRDQAPEELQPLVLEFETLWERKLWHQLTNLLLEFFNHPGSAPQRLQFYKVFILKFADKINQLKLVDLALKAATQCRDNQERLSFLEAVVKKVDHEDSQDAYVFATIAVARVKLDLSDLDGARKDLDTAERILDNFDSVESVVHAAFYDTNANYFQAKSDSGSYYKNALLYLACIDVKSLSVEEQRQRAYNLAIAALVSSSIYNFGELLLHPILDALTIDDRHKWLHRLLFAFNRGDLAAYDLLASHISSDPLLAQHTRQLREKIYLAALTEAVFRRPPHDRAMSFSTIANETKVHPDEIEHLIMKALSLDLLRGTIDQVDEVAHINWVQPKVLDMKQIENMRQRLQEWDSSVDKLGNWIEGVGQDVWA</sequence>
<accession>A0A8S8ZHX5</accession>
<evidence type="ECO:0000256" key="1">
    <source>
        <dbReference type="ARBA" id="ARBA00006207"/>
    </source>
</evidence>
<dbReference type="InterPro" id="IPR054179">
    <property type="entry name" value="PSD13_N"/>
</dbReference>
<keyword evidence="2" id="KW-0647">Proteasome</keyword>
<dbReference type="GO" id="GO:0005198">
    <property type="term" value="F:structural molecule activity"/>
    <property type="evidence" value="ECO:0007669"/>
    <property type="project" value="TreeGrafter"/>
</dbReference>
<dbReference type="EMBL" id="NMPR01000144">
    <property type="protein sequence ID" value="KAA8629239.1"/>
    <property type="molecule type" value="Genomic_DNA"/>
</dbReference>
<comment type="caution">
    <text evidence="4">The sequence shown here is derived from an EMBL/GenBank/DDBJ whole genome shotgun (WGS) entry which is preliminary data.</text>
</comment>
<dbReference type="SMART" id="SM00088">
    <property type="entry name" value="PINT"/>
    <property type="match status" value="1"/>
</dbReference>
<name>A0A8S8ZHX5_SORMA</name>
<evidence type="ECO:0000313" key="4">
    <source>
        <dbReference type="EMBL" id="KAA8629239.1"/>
    </source>
</evidence>
<dbReference type="InterPro" id="IPR000717">
    <property type="entry name" value="PCI_dom"/>
</dbReference>
<dbReference type="Pfam" id="PF22037">
    <property type="entry name" value="PSD13_N"/>
    <property type="match status" value="1"/>
</dbReference>
<dbReference type="PANTHER" id="PTHR10539:SF0">
    <property type="entry name" value="26S PROTEASOME NON-ATPASE REGULATORY SUBUNIT 13"/>
    <property type="match status" value="1"/>
</dbReference>
<dbReference type="Pfam" id="PF01399">
    <property type="entry name" value="PCI"/>
    <property type="match status" value="1"/>
</dbReference>
<dbReference type="SUPFAM" id="SSF46785">
    <property type="entry name" value="Winged helix' DNA-binding domain"/>
    <property type="match status" value="1"/>
</dbReference>
<dbReference type="Proteomes" id="UP000433876">
    <property type="component" value="Unassembled WGS sequence"/>
</dbReference>
<dbReference type="GO" id="GO:0006511">
    <property type="term" value="P:ubiquitin-dependent protein catabolic process"/>
    <property type="evidence" value="ECO:0007669"/>
    <property type="project" value="TreeGrafter"/>
</dbReference>